<feature type="domain" description="GDNF/GAS1" evidence="8">
    <location>
        <begin position="109"/>
        <end position="186"/>
    </location>
</feature>
<comment type="subcellular location">
    <subcellularLocation>
        <location evidence="1">Cell membrane</location>
    </subcellularLocation>
</comment>
<keyword evidence="6" id="KW-0675">Receptor</keyword>
<dbReference type="Pfam" id="PF02351">
    <property type="entry name" value="GDNF"/>
    <property type="match status" value="2"/>
</dbReference>
<protein>
    <recommendedName>
        <fullName evidence="8">GDNF/GAS1 domain-containing protein</fullName>
    </recommendedName>
</protein>
<evidence type="ECO:0000256" key="7">
    <source>
        <dbReference type="ARBA" id="ARBA00023180"/>
    </source>
</evidence>
<dbReference type="InterPro" id="IPR016017">
    <property type="entry name" value="GDNF/GAS1"/>
</dbReference>
<feature type="non-terminal residue" evidence="9">
    <location>
        <position position="1"/>
    </location>
</feature>
<dbReference type="InterPro" id="IPR003438">
    <property type="entry name" value="GDNF_rcpt"/>
</dbReference>
<evidence type="ECO:0000313" key="10">
    <source>
        <dbReference type="Proteomes" id="UP001445076"/>
    </source>
</evidence>
<keyword evidence="3" id="KW-1003">Cell membrane</keyword>
<name>A0AAW0XHV9_CHEQU</name>
<accession>A0AAW0XHV9</accession>
<dbReference type="GO" id="GO:0009897">
    <property type="term" value="C:external side of plasma membrane"/>
    <property type="evidence" value="ECO:0007669"/>
    <property type="project" value="TreeGrafter"/>
</dbReference>
<keyword evidence="4" id="KW-0732">Signal</keyword>
<feature type="non-terminal residue" evidence="9">
    <location>
        <position position="235"/>
    </location>
</feature>
<evidence type="ECO:0000256" key="4">
    <source>
        <dbReference type="ARBA" id="ARBA00022729"/>
    </source>
</evidence>
<dbReference type="EMBL" id="JARKIK010000023">
    <property type="protein sequence ID" value="KAK8744148.1"/>
    <property type="molecule type" value="Genomic_DNA"/>
</dbReference>
<evidence type="ECO:0000313" key="9">
    <source>
        <dbReference type="EMBL" id="KAK8744148.1"/>
    </source>
</evidence>
<dbReference type="InterPro" id="IPR037193">
    <property type="entry name" value="GDNF_alpha"/>
</dbReference>
<evidence type="ECO:0000256" key="3">
    <source>
        <dbReference type="ARBA" id="ARBA00022475"/>
    </source>
</evidence>
<dbReference type="PANTHER" id="PTHR10269:SF12">
    <property type="entry name" value="GLIAL CELL LINE-DERIVED NEUROTROPHIC FAMILY RECEPTOR-LIKE, ISOFORM E"/>
    <property type="match status" value="1"/>
</dbReference>
<evidence type="ECO:0000256" key="5">
    <source>
        <dbReference type="ARBA" id="ARBA00023136"/>
    </source>
</evidence>
<dbReference type="PANTHER" id="PTHR10269">
    <property type="entry name" value="GDNF RECEPTOR ALPHA"/>
    <property type="match status" value="1"/>
</dbReference>
<dbReference type="GO" id="GO:0043235">
    <property type="term" value="C:receptor complex"/>
    <property type="evidence" value="ECO:0007669"/>
    <property type="project" value="TreeGrafter"/>
</dbReference>
<dbReference type="GO" id="GO:0038023">
    <property type="term" value="F:signaling receptor activity"/>
    <property type="evidence" value="ECO:0007669"/>
    <property type="project" value="InterPro"/>
</dbReference>
<dbReference type="GO" id="GO:0007169">
    <property type="term" value="P:cell surface receptor protein tyrosine kinase signaling pathway"/>
    <property type="evidence" value="ECO:0007669"/>
    <property type="project" value="UniProtKB-ARBA"/>
</dbReference>
<evidence type="ECO:0000256" key="2">
    <source>
        <dbReference type="ARBA" id="ARBA00005961"/>
    </source>
</evidence>
<dbReference type="SUPFAM" id="SSF110035">
    <property type="entry name" value="GDNF receptor-like"/>
    <property type="match status" value="2"/>
</dbReference>
<evidence type="ECO:0000256" key="6">
    <source>
        <dbReference type="ARBA" id="ARBA00023170"/>
    </source>
</evidence>
<sequence length="235" mass="26293">GEGAVGVRNCLLARQLCADDPSCRSVLEIIPRVCGPESVACSTVTVNKCLAALRTIQAFPYFQPTCLCREPHLDRECNVFREFIFDHPCIFVENKEESPPYAVHALPLCEYALNACEQLPGCIHLYEEFRDACRVKDDQCKVVDTNKCLSSWTKLKMSPMFGCICPMDRQKRKCERIFRRVHNNPCVVNVIPYDNSSLHAVDTQIQNPLMEAGPGGGRLQNASRAANVLGGDPRF</sequence>
<keyword evidence="5" id="KW-0472">Membrane</keyword>
<reference evidence="9 10" key="1">
    <citation type="journal article" date="2024" name="BMC Genomics">
        <title>Genome assembly of redclaw crayfish (Cherax quadricarinatus) provides insights into its immune adaptation and hypoxia tolerance.</title>
        <authorList>
            <person name="Liu Z."/>
            <person name="Zheng J."/>
            <person name="Li H."/>
            <person name="Fang K."/>
            <person name="Wang S."/>
            <person name="He J."/>
            <person name="Zhou D."/>
            <person name="Weng S."/>
            <person name="Chi M."/>
            <person name="Gu Z."/>
            <person name="He J."/>
            <person name="Li F."/>
            <person name="Wang M."/>
        </authorList>
    </citation>
    <scope>NUCLEOTIDE SEQUENCE [LARGE SCALE GENOMIC DNA]</scope>
    <source>
        <strain evidence="9">ZL_2023a</strain>
    </source>
</reference>
<proteinExistence type="inferred from homology"/>
<dbReference type="GO" id="GO:0007399">
    <property type="term" value="P:nervous system development"/>
    <property type="evidence" value="ECO:0007669"/>
    <property type="project" value="TreeGrafter"/>
</dbReference>
<keyword evidence="7" id="KW-0325">Glycoprotein</keyword>
<organism evidence="9 10">
    <name type="scientific">Cherax quadricarinatus</name>
    <name type="common">Australian red claw crayfish</name>
    <dbReference type="NCBI Taxonomy" id="27406"/>
    <lineage>
        <taxon>Eukaryota</taxon>
        <taxon>Metazoa</taxon>
        <taxon>Ecdysozoa</taxon>
        <taxon>Arthropoda</taxon>
        <taxon>Crustacea</taxon>
        <taxon>Multicrustacea</taxon>
        <taxon>Malacostraca</taxon>
        <taxon>Eumalacostraca</taxon>
        <taxon>Eucarida</taxon>
        <taxon>Decapoda</taxon>
        <taxon>Pleocyemata</taxon>
        <taxon>Astacidea</taxon>
        <taxon>Parastacoidea</taxon>
        <taxon>Parastacidae</taxon>
        <taxon>Cherax</taxon>
    </lineage>
</organism>
<dbReference type="AlphaFoldDB" id="A0AAW0XHV9"/>
<evidence type="ECO:0000256" key="1">
    <source>
        <dbReference type="ARBA" id="ARBA00004236"/>
    </source>
</evidence>
<dbReference type="Proteomes" id="UP001445076">
    <property type="component" value="Unassembled WGS sequence"/>
</dbReference>
<comment type="caution">
    <text evidence="9">The sequence shown here is derived from an EMBL/GenBank/DDBJ whole genome shotgun (WGS) entry which is preliminary data.</text>
</comment>
<dbReference type="SMART" id="SM00907">
    <property type="entry name" value="GDNF"/>
    <property type="match status" value="2"/>
</dbReference>
<gene>
    <name evidence="9" type="ORF">OTU49_001022</name>
</gene>
<evidence type="ECO:0000259" key="8">
    <source>
        <dbReference type="SMART" id="SM00907"/>
    </source>
</evidence>
<keyword evidence="10" id="KW-1185">Reference proteome</keyword>
<comment type="similarity">
    <text evidence="2">Belongs to the GDNFR family.</text>
</comment>
<feature type="domain" description="GDNF/GAS1" evidence="8">
    <location>
        <begin position="10"/>
        <end position="89"/>
    </location>
</feature>